<reference evidence="13 14" key="1">
    <citation type="submission" date="2020-05" db="EMBL/GenBank/DDBJ databases">
        <title>Complete genome of Desulfobulbus oligotrophicus.</title>
        <authorList>
            <person name="Podar M."/>
        </authorList>
    </citation>
    <scope>NUCLEOTIDE SEQUENCE [LARGE SCALE GENOMIC DNA]</scope>
    <source>
        <strain evidence="13 14">Prop6</strain>
    </source>
</reference>
<comment type="cofactor">
    <cofactor evidence="1 11">
        <name>Zn(2+)</name>
        <dbReference type="ChEBI" id="CHEBI:29105"/>
    </cofactor>
</comment>
<gene>
    <name evidence="13" type="primary">rseP</name>
    <name evidence="13" type="ORF">HP555_07745</name>
</gene>
<dbReference type="RefSeq" id="WP_199261219.1">
    <property type="nucleotide sequence ID" value="NZ_CP054140.1"/>
</dbReference>
<dbReference type="CDD" id="cd06163">
    <property type="entry name" value="S2P-M50_PDZ_RseP-like"/>
    <property type="match status" value="1"/>
</dbReference>
<dbReference type="KEGG" id="dog:HP555_07745"/>
<comment type="subcellular location">
    <subcellularLocation>
        <location evidence="2">Membrane</location>
        <topology evidence="2">Multi-pass membrane protein</topology>
    </subcellularLocation>
</comment>
<dbReference type="InterPro" id="IPR041489">
    <property type="entry name" value="PDZ_6"/>
</dbReference>
<feature type="transmembrane region" description="Helical" evidence="11">
    <location>
        <begin position="94"/>
        <end position="119"/>
    </location>
</feature>
<dbReference type="Pfam" id="PF17820">
    <property type="entry name" value="PDZ_6"/>
    <property type="match status" value="1"/>
</dbReference>
<evidence type="ECO:0000313" key="14">
    <source>
        <dbReference type="Proteomes" id="UP000596092"/>
    </source>
</evidence>
<dbReference type="PANTHER" id="PTHR42837">
    <property type="entry name" value="REGULATOR OF SIGMA-E PROTEASE RSEP"/>
    <property type="match status" value="1"/>
</dbReference>
<feature type="transmembrane region" description="Helical" evidence="11">
    <location>
        <begin position="6"/>
        <end position="25"/>
    </location>
</feature>
<evidence type="ECO:0000256" key="6">
    <source>
        <dbReference type="ARBA" id="ARBA00022801"/>
    </source>
</evidence>
<dbReference type="GO" id="GO:0046872">
    <property type="term" value="F:metal ion binding"/>
    <property type="evidence" value="ECO:0007669"/>
    <property type="project" value="UniProtKB-KW"/>
</dbReference>
<organism evidence="13 14">
    <name type="scientific">Desulfobulbus oligotrophicus</name>
    <dbReference type="NCBI Taxonomy" id="1909699"/>
    <lineage>
        <taxon>Bacteria</taxon>
        <taxon>Pseudomonadati</taxon>
        <taxon>Thermodesulfobacteriota</taxon>
        <taxon>Desulfobulbia</taxon>
        <taxon>Desulfobulbales</taxon>
        <taxon>Desulfobulbaceae</taxon>
        <taxon>Desulfobulbus</taxon>
    </lineage>
</organism>
<dbReference type="Gene3D" id="2.30.42.10">
    <property type="match status" value="1"/>
</dbReference>
<evidence type="ECO:0000256" key="2">
    <source>
        <dbReference type="ARBA" id="ARBA00004141"/>
    </source>
</evidence>
<evidence type="ECO:0000256" key="9">
    <source>
        <dbReference type="ARBA" id="ARBA00023049"/>
    </source>
</evidence>
<evidence type="ECO:0000256" key="7">
    <source>
        <dbReference type="ARBA" id="ARBA00022833"/>
    </source>
</evidence>
<dbReference type="Proteomes" id="UP000596092">
    <property type="component" value="Chromosome"/>
</dbReference>
<dbReference type="InterPro" id="IPR036034">
    <property type="entry name" value="PDZ_sf"/>
</dbReference>
<evidence type="ECO:0000256" key="3">
    <source>
        <dbReference type="ARBA" id="ARBA00007931"/>
    </source>
</evidence>
<evidence type="ECO:0000256" key="4">
    <source>
        <dbReference type="ARBA" id="ARBA00022670"/>
    </source>
</evidence>
<dbReference type="InterPro" id="IPR008915">
    <property type="entry name" value="Peptidase_M50"/>
</dbReference>
<feature type="domain" description="PDZ" evidence="12">
    <location>
        <begin position="130"/>
        <end position="183"/>
    </location>
</feature>
<feature type="transmembrane region" description="Helical" evidence="11">
    <location>
        <begin position="283"/>
        <end position="313"/>
    </location>
</feature>
<evidence type="ECO:0000256" key="8">
    <source>
        <dbReference type="ARBA" id="ARBA00022989"/>
    </source>
</evidence>
<evidence type="ECO:0000256" key="1">
    <source>
        <dbReference type="ARBA" id="ARBA00001947"/>
    </source>
</evidence>
<keyword evidence="6 11" id="KW-0378">Hydrolase</keyword>
<dbReference type="EC" id="3.4.24.-" evidence="11"/>
<name>A0A7T5VD78_9BACT</name>
<evidence type="ECO:0000313" key="13">
    <source>
        <dbReference type="EMBL" id="QQG65760.1"/>
    </source>
</evidence>
<keyword evidence="14" id="KW-1185">Reference proteome</keyword>
<keyword evidence="4 13" id="KW-0645">Protease</keyword>
<comment type="similarity">
    <text evidence="3 11">Belongs to the peptidase M50B family.</text>
</comment>
<dbReference type="PANTHER" id="PTHR42837:SF2">
    <property type="entry name" value="MEMBRANE METALLOPROTEASE ARASP2, CHLOROPLASTIC-RELATED"/>
    <property type="match status" value="1"/>
</dbReference>
<evidence type="ECO:0000256" key="10">
    <source>
        <dbReference type="ARBA" id="ARBA00023136"/>
    </source>
</evidence>
<accession>A0A7T5VD78</accession>
<dbReference type="SUPFAM" id="SSF50156">
    <property type="entry name" value="PDZ domain-like"/>
    <property type="match status" value="1"/>
</dbReference>
<dbReference type="SMART" id="SM00228">
    <property type="entry name" value="PDZ"/>
    <property type="match status" value="1"/>
</dbReference>
<feature type="transmembrane region" description="Helical" evidence="11">
    <location>
        <begin position="334"/>
        <end position="355"/>
    </location>
</feature>
<dbReference type="CDD" id="cd23081">
    <property type="entry name" value="cpPDZ_EcRseP-like"/>
    <property type="match status" value="1"/>
</dbReference>
<dbReference type="GO" id="GO:0006508">
    <property type="term" value="P:proteolysis"/>
    <property type="evidence" value="ECO:0007669"/>
    <property type="project" value="UniProtKB-KW"/>
</dbReference>
<keyword evidence="11" id="KW-0479">Metal-binding</keyword>
<keyword evidence="10 11" id="KW-0472">Membrane</keyword>
<keyword evidence="7 11" id="KW-0862">Zinc</keyword>
<dbReference type="InterPro" id="IPR001478">
    <property type="entry name" value="PDZ"/>
</dbReference>
<dbReference type="PROSITE" id="PS50106">
    <property type="entry name" value="PDZ"/>
    <property type="match status" value="1"/>
</dbReference>
<keyword evidence="8 11" id="KW-1133">Transmembrane helix</keyword>
<keyword evidence="5 11" id="KW-0812">Transmembrane</keyword>
<sequence length="361" mass="40308">MNSVLSFIVVLGVLIFVHELGHFLFAKAFGVRVLKFSLGFGNKLIGWQRGDTEYLISAFPLGGYVKMFGEQRGEPVEPAEQHCSFSHKKVWQRFGIVFGGPLFNLVFAVLLFFSIFMVAGMPEPVDSTKIGEVTEGSAAEQVGLKKGDLIVTINDKPVMSWLEVSDTVKNSHGQEVVLVVDRQGVEMVFTAKPSMEKVKNLFGEEVGERYMLGIVRSDEIRYKETTLVESGEAALVHTWNLGYLTVMGIVKMIQRVIPASELGGPIRIAEMAGQQLEAGWMNLLYFMGLLSVNLGILNLLPIPILDGGHLVFLSLEALRRRPLSERTMEISQRVGMAILGTLMIFVFYNDILRLFKRWLMS</sequence>
<dbReference type="EMBL" id="CP054140">
    <property type="protein sequence ID" value="QQG65760.1"/>
    <property type="molecule type" value="Genomic_DNA"/>
</dbReference>
<evidence type="ECO:0000256" key="11">
    <source>
        <dbReference type="RuleBase" id="RU362031"/>
    </source>
</evidence>
<proteinExistence type="inferred from homology"/>
<dbReference type="InterPro" id="IPR004387">
    <property type="entry name" value="Pept_M50_Zn"/>
</dbReference>
<keyword evidence="9 11" id="KW-0482">Metalloprotease</keyword>
<dbReference type="NCBIfam" id="TIGR00054">
    <property type="entry name" value="RIP metalloprotease RseP"/>
    <property type="match status" value="1"/>
</dbReference>
<dbReference type="Pfam" id="PF02163">
    <property type="entry name" value="Peptidase_M50"/>
    <property type="match status" value="1"/>
</dbReference>
<dbReference type="AlphaFoldDB" id="A0A7T5VD78"/>
<evidence type="ECO:0000259" key="12">
    <source>
        <dbReference type="PROSITE" id="PS50106"/>
    </source>
</evidence>
<protein>
    <recommendedName>
        <fullName evidence="11">Zinc metalloprotease</fullName>
        <ecNumber evidence="11">3.4.24.-</ecNumber>
    </recommendedName>
</protein>
<dbReference type="GO" id="GO:0016020">
    <property type="term" value="C:membrane"/>
    <property type="evidence" value="ECO:0007669"/>
    <property type="project" value="UniProtKB-SubCell"/>
</dbReference>
<dbReference type="GO" id="GO:0004222">
    <property type="term" value="F:metalloendopeptidase activity"/>
    <property type="evidence" value="ECO:0007669"/>
    <property type="project" value="InterPro"/>
</dbReference>
<evidence type="ECO:0000256" key="5">
    <source>
        <dbReference type="ARBA" id="ARBA00022692"/>
    </source>
</evidence>